<keyword evidence="3" id="KW-1185">Reference proteome</keyword>
<name>A0A0E0EKX2_9ORYZ</name>
<feature type="region of interest" description="Disordered" evidence="1">
    <location>
        <begin position="1"/>
        <end position="37"/>
    </location>
</feature>
<dbReference type="Proteomes" id="UP000008021">
    <property type="component" value="Chromosome 8"/>
</dbReference>
<dbReference type="AlphaFoldDB" id="A0A0E0EKX2"/>
<evidence type="ECO:0000313" key="3">
    <source>
        <dbReference type="Proteomes" id="UP000008021"/>
    </source>
</evidence>
<protein>
    <submittedName>
        <fullName evidence="2">Uncharacterized protein</fullName>
    </submittedName>
</protein>
<reference evidence="2" key="2">
    <citation type="submission" date="2018-05" db="EMBL/GenBank/DDBJ databases">
        <title>OmerRS3 (Oryza meridionalis Reference Sequence Version 3).</title>
        <authorList>
            <person name="Zhang J."/>
            <person name="Kudrna D."/>
            <person name="Lee S."/>
            <person name="Talag J."/>
            <person name="Welchert J."/>
            <person name="Wing R.A."/>
        </authorList>
    </citation>
    <scope>NUCLEOTIDE SEQUENCE [LARGE SCALE GENOMIC DNA]</scope>
    <source>
        <strain evidence="2">cv. OR44</strain>
    </source>
</reference>
<dbReference type="EnsemblPlants" id="OMERI08G10560.1">
    <property type="protein sequence ID" value="OMERI08G10560.1"/>
    <property type="gene ID" value="OMERI08G10560"/>
</dbReference>
<evidence type="ECO:0000313" key="2">
    <source>
        <dbReference type="EnsemblPlants" id="OMERI08G10560.1"/>
    </source>
</evidence>
<feature type="compositionally biased region" description="Basic residues" evidence="1">
    <location>
        <begin position="144"/>
        <end position="153"/>
    </location>
</feature>
<feature type="compositionally biased region" description="Basic and acidic residues" evidence="1">
    <location>
        <begin position="96"/>
        <end position="107"/>
    </location>
</feature>
<feature type="region of interest" description="Disordered" evidence="1">
    <location>
        <begin position="181"/>
        <end position="230"/>
    </location>
</feature>
<feature type="compositionally biased region" description="Gly residues" evidence="1">
    <location>
        <begin position="18"/>
        <end position="27"/>
    </location>
</feature>
<feature type="region of interest" description="Disordered" evidence="1">
    <location>
        <begin position="96"/>
        <end position="155"/>
    </location>
</feature>
<dbReference type="HOGENOM" id="CLU_1067038_0_0_1"/>
<organism evidence="2">
    <name type="scientific">Oryza meridionalis</name>
    <dbReference type="NCBI Taxonomy" id="40149"/>
    <lineage>
        <taxon>Eukaryota</taxon>
        <taxon>Viridiplantae</taxon>
        <taxon>Streptophyta</taxon>
        <taxon>Embryophyta</taxon>
        <taxon>Tracheophyta</taxon>
        <taxon>Spermatophyta</taxon>
        <taxon>Magnoliopsida</taxon>
        <taxon>Liliopsida</taxon>
        <taxon>Poales</taxon>
        <taxon>Poaceae</taxon>
        <taxon>BOP clade</taxon>
        <taxon>Oryzoideae</taxon>
        <taxon>Oryzeae</taxon>
        <taxon>Oryzinae</taxon>
        <taxon>Oryza</taxon>
    </lineage>
</organism>
<proteinExistence type="predicted"/>
<evidence type="ECO:0000256" key="1">
    <source>
        <dbReference type="SAM" id="MobiDB-lite"/>
    </source>
</evidence>
<dbReference type="Gramene" id="OMERI08G10560.1">
    <property type="protein sequence ID" value="OMERI08G10560.1"/>
    <property type="gene ID" value="OMERI08G10560"/>
</dbReference>
<accession>A0A0E0EKX2</accession>
<sequence length="261" mass="28373">MHRGGRRTAASRLRPSGGDCGGGCGRGARGRAADGGVATTAEWRRLRRQLRVRCTGAGGGQRRRGDSWAQGHTAAWGQTVGGGARGCAGGRRLLVESTDRTLDEQRRRGGRAGQQQPRRRAQPAEPLLAEQQAVDGTAGAQRLVRARSRRRSRCRGELERRRLPLRDPRLAVGVEDAVAEQVTEDGVPEGGRPLPLAVNRSNPGEVRKRGGRRPSPAPPLASPPSSSSRARCLRCRLASPPHARCLRLRREGRERECVRER</sequence>
<reference evidence="2" key="1">
    <citation type="submission" date="2015-04" db="UniProtKB">
        <authorList>
            <consortium name="EnsemblPlants"/>
        </authorList>
    </citation>
    <scope>IDENTIFICATION</scope>
</reference>